<keyword evidence="5" id="KW-1185">Reference proteome</keyword>
<evidence type="ECO:0000259" key="3">
    <source>
        <dbReference type="PROSITE" id="PS50835"/>
    </source>
</evidence>
<dbReference type="SUPFAM" id="SSF48726">
    <property type="entry name" value="Immunoglobulin"/>
    <property type="match status" value="1"/>
</dbReference>
<evidence type="ECO:0000313" key="5">
    <source>
        <dbReference type="Proteomes" id="UP001479290"/>
    </source>
</evidence>
<name>A0AAW2AB09_CULAL</name>
<dbReference type="AlphaFoldDB" id="A0AAW2AB09"/>
<dbReference type="PROSITE" id="PS50835">
    <property type="entry name" value="IG_LIKE"/>
    <property type="match status" value="1"/>
</dbReference>
<dbReference type="Proteomes" id="UP001479290">
    <property type="component" value="Unassembled WGS sequence"/>
</dbReference>
<dbReference type="CDD" id="cd00096">
    <property type="entry name" value="Ig"/>
    <property type="match status" value="1"/>
</dbReference>
<feature type="chain" id="PRO_5043800071" description="Ig-like domain-containing protein" evidence="2">
    <location>
        <begin position="18"/>
        <end position="198"/>
    </location>
</feature>
<evidence type="ECO:0000256" key="1">
    <source>
        <dbReference type="SAM" id="Phobius"/>
    </source>
</evidence>
<dbReference type="InterPro" id="IPR007110">
    <property type="entry name" value="Ig-like_dom"/>
</dbReference>
<dbReference type="Pfam" id="PF07686">
    <property type="entry name" value="V-set"/>
    <property type="match status" value="1"/>
</dbReference>
<feature type="transmembrane region" description="Helical" evidence="1">
    <location>
        <begin position="163"/>
        <end position="186"/>
    </location>
</feature>
<keyword evidence="1" id="KW-0812">Transmembrane</keyword>
<gene>
    <name evidence="4" type="ORF">ABG768_026535</name>
</gene>
<feature type="domain" description="Ig-like" evidence="3">
    <location>
        <begin position="29"/>
        <end position="119"/>
    </location>
</feature>
<dbReference type="PANTHER" id="PTHR15193:SF1">
    <property type="entry name" value="CD83 ANTIGEN"/>
    <property type="match status" value="1"/>
</dbReference>
<dbReference type="Gene3D" id="2.60.40.10">
    <property type="entry name" value="Immunoglobulins"/>
    <property type="match status" value="1"/>
</dbReference>
<keyword evidence="2" id="KW-0732">Signal</keyword>
<keyword evidence="1" id="KW-0472">Membrane</keyword>
<dbReference type="InterPro" id="IPR036179">
    <property type="entry name" value="Ig-like_dom_sf"/>
</dbReference>
<keyword evidence="1" id="KW-1133">Transmembrane helix</keyword>
<accession>A0AAW2AB09</accession>
<dbReference type="InterPro" id="IPR013106">
    <property type="entry name" value="Ig_V-set"/>
</dbReference>
<dbReference type="InterPro" id="IPR013783">
    <property type="entry name" value="Ig-like_fold"/>
</dbReference>
<reference evidence="4 5" key="1">
    <citation type="submission" date="2024-05" db="EMBL/GenBank/DDBJ databases">
        <title>A high-quality chromosomal-level genome assembly of Topmouth culter (Culter alburnus).</title>
        <authorList>
            <person name="Zhao H."/>
        </authorList>
    </citation>
    <scope>NUCLEOTIDE SEQUENCE [LARGE SCALE GENOMIC DNA]</scope>
    <source>
        <strain evidence="4">CATC2023</strain>
        <tissue evidence="4">Muscle</tissue>
    </source>
</reference>
<proteinExistence type="predicted"/>
<sequence length="198" mass="22286">MMIRLIVLALSLSMVVGKDELTFVPADCGGDIILNCRPTALQNSVNYTSVTWYKFYNNSSYKILRKSESAIQTDKHSDSVSMDKNTSLVLRKVTPSDSGIYKCLIRARAGGKNSEMQFRLNISDCVSTPLPINFVFSNTMFINGSWANISIPLTHGDDDSELFVFWGWVGVAVSKLVLSAVCIWVFNELRELRRRRQT</sequence>
<dbReference type="PANTHER" id="PTHR15193">
    <property type="entry name" value="CD83 ANTIGEN"/>
    <property type="match status" value="1"/>
</dbReference>
<evidence type="ECO:0000313" key="4">
    <source>
        <dbReference type="EMBL" id="KAK9970607.1"/>
    </source>
</evidence>
<protein>
    <recommendedName>
        <fullName evidence="3">Ig-like domain-containing protein</fullName>
    </recommendedName>
</protein>
<dbReference type="InterPro" id="IPR003599">
    <property type="entry name" value="Ig_sub"/>
</dbReference>
<evidence type="ECO:0000256" key="2">
    <source>
        <dbReference type="SAM" id="SignalP"/>
    </source>
</evidence>
<comment type="caution">
    <text evidence="4">The sequence shown here is derived from an EMBL/GenBank/DDBJ whole genome shotgun (WGS) entry which is preliminary data.</text>
</comment>
<feature type="signal peptide" evidence="2">
    <location>
        <begin position="1"/>
        <end position="17"/>
    </location>
</feature>
<dbReference type="SMART" id="SM00409">
    <property type="entry name" value="IG"/>
    <property type="match status" value="1"/>
</dbReference>
<organism evidence="4 5">
    <name type="scientific">Culter alburnus</name>
    <name type="common">Topmouth culter</name>
    <dbReference type="NCBI Taxonomy" id="194366"/>
    <lineage>
        <taxon>Eukaryota</taxon>
        <taxon>Metazoa</taxon>
        <taxon>Chordata</taxon>
        <taxon>Craniata</taxon>
        <taxon>Vertebrata</taxon>
        <taxon>Euteleostomi</taxon>
        <taxon>Actinopterygii</taxon>
        <taxon>Neopterygii</taxon>
        <taxon>Teleostei</taxon>
        <taxon>Ostariophysi</taxon>
        <taxon>Cypriniformes</taxon>
        <taxon>Xenocyprididae</taxon>
        <taxon>Xenocypridinae</taxon>
        <taxon>Culter</taxon>
    </lineage>
</organism>
<dbReference type="EMBL" id="JAWDJR010000008">
    <property type="protein sequence ID" value="KAK9970607.1"/>
    <property type="molecule type" value="Genomic_DNA"/>
</dbReference>